<evidence type="ECO:0000313" key="3">
    <source>
        <dbReference type="EMBL" id="AJY77196.1"/>
    </source>
</evidence>
<keyword evidence="4" id="KW-1185">Reference proteome</keyword>
<dbReference type="HOGENOM" id="CLU_071496_3_0_9"/>
<dbReference type="Proteomes" id="UP000032633">
    <property type="component" value="Chromosome"/>
</dbReference>
<gene>
    <name evidence="2" type="primary">mecA</name>
    <name evidence="3" type="ORF">VN24_24880</name>
</gene>
<comment type="similarity">
    <text evidence="1 2">Belongs to the MecA family.</text>
</comment>
<dbReference type="Pfam" id="PF05389">
    <property type="entry name" value="MecA"/>
    <property type="match status" value="1"/>
</dbReference>
<comment type="domain">
    <text evidence="2">The N-terminal domain probably binds unfolded/aggregated proteins; the C-terminal domain interacts with ClpC.</text>
</comment>
<evidence type="ECO:0000313" key="4">
    <source>
        <dbReference type="Proteomes" id="UP000032633"/>
    </source>
</evidence>
<dbReference type="InterPro" id="IPR038471">
    <property type="entry name" value="MecA_C_sf"/>
</dbReference>
<dbReference type="RefSeq" id="WP_045672621.1">
    <property type="nucleotide sequence ID" value="NZ_CP011058.1"/>
</dbReference>
<evidence type="ECO:0000256" key="1">
    <source>
        <dbReference type="ARBA" id="ARBA00005397"/>
    </source>
</evidence>
<comment type="function">
    <text evidence="2">Enables the recognition and targeting of unfolded and aggregated proteins to the ClpC protease or to other proteins involved in proteolysis.</text>
</comment>
<evidence type="ECO:0000256" key="2">
    <source>
        <dbReference type="HAMAP-Rule" id="MF_01124"/>
    </source>
</evidence>
<dbReference type="PANTHER" id="PTHR39161">
    <property type="entry name" value="ADAPTER PROTEIN MECA"/>
    <property type="match status" value="1"/>
</dbReference>
<dbReference type="NCBIfam" id="NF002781">
    <property type="entry name" value="PRK02899.1"/>
    <property type="match status" value="1"/>
</dbReference>
<dbReference type="AlphaFoldDB" id="A0A0D5NPL8"/>
<dbReference type="InterPro" id="IPR008681">
    <property type="entry name" value="Neg-reg_MecA"/>
</dbReference>
<dbReference type="Gene3D" id="3.30.70.1950">
    <property type="match status" value="1"/>
</dbReference>
<dbReference type="PIRSF" id="PIRSF029008">
    <property type="entry name" value="MecA"/>
    <property type="match status" value="1"/>
</dbReference>
<proteinExistence type="inferred from homology"/>
<dbReference type="HAMAP" id="MF_01124">
    <property type="entry name" value="MecA"/>
    <property type="match status" value="1"/>
</dbReference>
<accession>A0A0D5NPL8</accession>
<reference evidence="4" key="2">
    <citation type="submission" date="2015-03" db="EMBL/GenBank/DDBJ databases">
        <title>Genome sequence of Paenibacillus beijingensis strain DSM 24997T.</title>
        <authorList>
            <person name="Kwak Y."/>
            <person name="Shin J.-H."/>
        </authorList>
    </citation>
    <scope>NUCLEOTIDE SEQUENCE [LARGE SCALE GENOMIC DNA]</scope>
    <source>
        <strain evidence="4">DSM 24997</strain>
    </source>
</reference>
<dbReference type="STRING" id="1126833.VN24_24880"/>
<dbReference type="PANTHER" id="PTHR39161:SF2">
    <property type="entry name" value="ADAPTER PROTEIN MECA 2"/>
    <property type="match status" value="1"/>
</dbReference>
<dbReference type="EMBL" id="CP011058">
    <property type="protein sequence ID" value="AJY77196.1"/>
    <property type="molecule type" value="Genomic_DNA"/>
</dbReference>
<name>A0A0D5NPL8_9BACL</name>
<reference evidence="3 4" key="1">
    <citation type="journal article" date="2015" name="J. Biotechnol.">
        <title>Complete genome sequence of Paenibacillus beijingensis 7188(T) (=DSM 24997(T)), a novel rhizobacterium from jujube garden soil.</title>
        <authorList>
            <person name="Kwak Y."/>
            <person name="Shin J.H."/>
        </authorList>
    </citation>
    <scope>NUCLEOTIDE SEQUENCE [LARGE SCALE GENOMIC DNA]</scope>
    <source>
        <strain evidence="3 4">DSM 24997</strain>
    </source>
</reference>
<comment type="subunit">
    <text evidence="2">Homodimer.</text>
</comment>
<dbReference type="KEGG" id="pbj:VN24_24880"/>
<dbReference type="OrthoDB" id="2085234at2"/>
<sequence length="205" mass="23403">MKIERLGQDKIRIFLTFDDLLERGIQKDDMWREIPKVHELFSEMMDQAYSELGFDVNGPLAVEVFALPAQGMVVIVTRGKMNGHVEEGQAVEDDDGEEELYEMEVTLEQSDNIMYLFRDFEDVISVARQLHSSRLTEDGRLYSYNGKYILTFESALVEQPQQNALIALLAEYGEATSVTYAMLEEYGKVIMPSGAVKQICTHFKP</sequence>
<organism evidence="3 4">
    <name type="scientific">Paenibacillus beijingensis</name>
    <dbReference type="NCBI Taxonomy" id="1126833"/>
    <lineage>
        <taxon>Bacteria</taxon>
        <taxon>Bacillati</taxon>
        <taxon>Bacillota</taxon>
        <taxon>Bacilli</taxon>
        <taxon>Bacillales</taxon>
        <taxon>Paenibacillaceae</taxon>
        <taxon>Paenibacillus</taxon>
    </lineage>
</organism>
<protein>
    <recommendedName>
        <fullName evidence="2">Adapter protein MecA</fullName>
    </recommendedName>
</protein>
<dbReference type="PATRIC" id="fig|1126833.4.peg.5471"/>
<dbReference type="GO" id="GO:0030674">
    <property type="term" value="F:protein-macromolecule adaptor activity"/>
    <property type="evidence" value="ECO:0007669"/>
    <property type="project" value="UniProtKB-UniRule"/>
</dbReference>